<sequence>MNVFIFTGLIISLIHNNMADERARKRIINGQDAQLFDVPSQVAIMKRLDTGYFDQWCGAVLVAWNKILTAAHCVKDVDFSDIRAVVGLLNYYGPLTGYEQVISISKSNMYEDHWLVNNKEIYDIAVLTLATPVRPSKNVEVVKLADEIDRYVNTSCIMSGWGYTNKTLWTKTNRLQKAITMIISNTYCKTFWPQFSEALDKKLFLCVYNKNGTSGQPNSICSGDSGGPLYCGPNKDILVGTAVGNESKCKGMLAQVFTNVATYKDWLADKL</sequence>
<keyword evidence="3" id="KW-0378">Hydrolase</keyword>
<dbReference type="RefSeq" id="XP_055874724.1">
    <property type="nucleotide sequence ID" value="XM_056018749.1"/>
</dbReference>
<keyword evidence="4" id="KW-0732">Signal</keyword>
<feature type="signal peptide" evidence="4">
    <location>
        <begin position="1"/>
        <end position="19"/>
    </location>
</feature>
<feature type="chain" id="PRO_5040835491" evidence="4">
    <location>
        <begin position="20"/>
        <end position="271"/>
    </location>
</feature>
<evidence type="ECO:0000256" key="1">
    <source>
        <dbReference type="ARBA" id="ARBA00007664"/>
    </source>
</evidence>
<dbReference type="OMA" id="AINARTW"/>
<keyword evidence="3" id="KW-0720">Serine protease</keyword>
<evidence type="ECO:0000256" key="4">
    <source>
        <dbReference type="SAM" id="SignalP"/>
    </source>
</evidence>
<protein>
    <submittedName>
        <fullName evidence="7">Chymotrypsinogen A-like isoform X1</fullName>
    </submittedName>
</protein>
<evidence type="ECO:0000313" key="6">
    <source>
        <dbReference type="Proteomes" id="UP001165740"/>
    </source>
</evidence>
<keyword evidence="3" id="KW-0645">Protease</keyword>
<reference evidence="7" key="1">
    <citation type="submission" date="2025-08" db="UniProtKB">
        <authorList>
            <consortium name="RefSeq"/>
        </authorList>
    </citation>
    <scope>IDENTIFICATION</scope>
</reference>
<dbReference type="Proteomes" id="UP001165740">
    <property type="component" value="Chromosome 2"/>
</dbReference>
<proteinExistence type="inferred from homology"/>
<dbReference type="PANTHER" id="PTHR24276:SF98">
    <property type="entry name" value="FI18310P1-RELATED"/>
    <property type="match status" value="1"/>
</dbReference>
<dbReference type="PROSITE" id="PS00134">
    <property type="entry name" value="TRYPSIN_HIS"/>
    <property type="match status" value="1"/>
</dbReference>
<dbReference type="GeneID" id="106059613"/>
<dbReference type="PRINTS" id="PR00722">
    <property type="entry name" value="CHYMOTRYPSIN"/>
</dbReference>
<dbReference type="PROSITE" id="PS00135">
    <property type="entry name" value="TRYPSIN_SER"/>
    <property type="match status" value="1"/>
</dbReference>
<dbReference type="SMART" id="SM00020">
    <property type="entry name" value="Tryp_SPc"/>
    <property type="match status" value="1"/>
</dbReference>
<evidence type="ECO:0000259" key="5">
    <source>
        <dbReference type="PROSITE" id="PS50240"/>
    </source>
</evidence>
<feature type="domain" description="Peptidase S1" evidence="5">
    <location>
        <begin position="27"/>
        <end position="271"/>
    </location>
</feature>
<name>A0A9W2ZIF1_BIOGL</name>
<dbReference type="OrthoDB" id="6158450at2759"/>
<accession>A0A9W2ZIF1</accession>
<dbReference type="CDD" id="cd00190">
    <property type="entry name" value="Tryp_SPc"/>
    <property type="match status" value="1"/>
</dbReference>
<gene>
    <name evidence="7" type="primary">LOC106059613</name>
</gene>
<dbReference type="InterPro" id="IPR001314">
    <property type="entry name" value="Peptidase_S1A"/>
</dbReference>
<evidence type="ECO:0000313" key="7">
    <source>
        <dbReference type="RefSeq" id="XP_055874724.1"/>
    </source>
</evidence>
<dbReference type="InterPro" id="IPR001254">
    <property type="entry name" value="Trypsin_dom"/>
</dbReference>
<dbReference type="AlphaFoldDB" id="A0A9W2ZIF1"/>
<organism evidence="6 7">
    <name type="scientific">Biomphalaria glabrata</name>
    <name type="common">Bloodfluke planorb</name>
    <name type="synonym">Freshwater snail</name>
    <dbReference type="NCBI Taxonomy" id="6526"/>
    <lineage>
        <taxon>Eukaryota</taxon>
        <taxon>Metazoa</taxon>
        <taxon>Spiralia</taxon>
        <taxon>Lophotrochozoa</taxon>
        <taxon>Mollusca</taxon>
        <taxon>Gastropoda</taxon>
        <taxon>Heterobranchia</taxon>
        <taxon>Euthyneura</taxon>
        <taxon>Panpulmonata</taxon>
        <taxon>Hygrophila</taxon>
        <taxon>Lymnaeoidea</taxon>
        <taxon>Planorbidae</taxon>
        <taxon>Biomphalaria</taxon>
    </lineage>
</organism>
<evidence type="ECO:0000256" key="3">
    <source>
        <dbReference type="RuleBase" id="RU363034"/>
    </source>
</evidence>
<dbReference type="PANTHER" id="PTHR24276">
    <property type="entry name" value="POLYSERASE-RELATED"/>
    <property type="match status" value="1"/>
</dbReference>
<evidence type="ECO:0000256" key="2">
    <source>
        <dbReference type="ARBA" id="ARBA00023157"/>
    </source>
</evidence>
<dbReference type="PROSITE" id="PS50240">
    <property type="entry name" value="TRYPSIN_DOM"/>
    <property type="match status" value="1"/>
</dbReference>
<dbReference type="Pfam" id="PF00089">
    <property type="entry name" value="Trypsin"/>
    <property type="match status" value="1"/>
</dbReference>
<dbReference type="SUPFAM" id="SSF50494">
    <property type="entry name" value="Trypsin-like serine proteases"/>
    <property type="match status" value="1"/>
</dbReference>
<dbReference type="GO" id="GO:0004252">
    <property type="term" value="F:serine-type endopeptidase activity"/>
    <property type="evidence" value="ECO:0007669"/>
    <property type="project" value="InterPro"/>
</dbReference>
<keyword evidence="6" id="KW-1185">Reference proteome</keyword>
<dbReference type="InterPro" id="IPR033116">
    <property type="entry name" value="TRYPSIN_SER"/>
</dbReference>
<dbReference type="InterPro" id="IPR009003">
    <property type="entry name" value="Peptidase_S1_PA"/>
</dbReference>
<dbReference type="GO" id="GO:0006508">
    <property type="term" value="P:proteolysis"/>
    <property type="evidence" value="ECO:0007669"/>
    <property type="project" value="UniProtKB-KW"/>
</dbReference>
<dbReference type="InterPro" id="IPR043504">
    <property type="entry name" value="Peptidase_S1_PA_chymotrypsin"/>
</dbReference>
<dbReference type="InterPro" id="IPR018114">
    <property type="entry name" value="TRYPSIN_HIS"/>
</dbReference>
<comment type="similarity">
    <text evidence="1">Belongs to the peptidase S1 family.</text>
</comment>
<dbReference type="Gene3D" id="2.40.10.10">
    <property type="entry name" value="Trypsin-like serine proteases"/>
    <property type="match status" value="1"/>
</dbReference>
<keyword evidence="2" id="KW-1015">Disulfide bond</keyword>
<dbReference type="InterPro" id="IPR050430">
    <property type="entry name" value="Peptidase_S1"/>
</dbReference>